<keyword evidence="2" id="KW-1133">Transmembrane helix</keyword>
<evidence type="ECO:0000256" key="2">
    <source>
        <dbReference type="SAM" id="Phobius"/>
    </source>
</evidence>
<dbReference type="AlphaFoldDB" id="A0A8J5KJ53"/>
<evidence type="ECO:0000313" key="3">
    <source>
        <dbReference type="EMBL" id="KAG6481637.1"/>
    </source>
</evidence>
<feature type="region of interest" description="Disordered" evidence="1">
    <location>
        <begin position="1"/>
        <end position="32"/>
    </location>
</feature>
<evidence type="ECO:0000313" key="4">
    <source>
        <dbReference type="Proteomes" id="UP000734854"/>
    </source>
</evidence>
<sequence>MEGKLHCSDLPTSPLPTSHPRNRRTPGTVQNPSLRSVVLRMATATVLRCSTFRQTCHRSATVVSAAPIGSPFIRFFRKPMSKLVVCMASSTSGSTYGSSDENPYEVIGVSSIEGFDTIKVAYTRKRKDAEKKGDEAYVAKAAIYLVFLEKAYDRIMMSQLQNRKQGLTFGSFKVSKDIKYADKQPIVPWGPRYASFVKYSKSTVKDMRINIAISAVFSIWALIQQNAEWKPLQFLAFVFFYRIFEKLKGFEPTVSPTLNEYGEDEGKGLRMGKRILRSLLLVFGCIAMSSLGYTGLLNLIEFFGRSIPLFIYNNQVLYFHDDIVSVIVS</sequence>
<reference evidence="3 4" key="1">
    <citation type="submission" date="2020-08" db="EMBL/GenBank/DDBJ databases">
        <title>Plant Genome Project.</title>
        <authorList>
            <person name="Zhang R.-G."/>
        </authorList>
    </citation>
    <scope>NUCLEOTIDE SEQUENCE [LARGE SCALE GENOMIC DNA]</scope>
    <source>
        <tissue evidence="3">Rhizome</tissue>
    </source>
</reference>
<evidence type="ECO:0000256" key="1">
    <source>
        <dbReference type="SAM" id="MobiDB-lite"/>
    </source>
</evidence>
<dbReference type="PANTHER" id="PTHR33372:SF5">
    <property type="entry name" value="PROTEIN CHLOROPLAST J-LIKE DOMAIN 1, CHLOROPLASTIC"/>
    <property type="match status" value="1"/>
</dbReference>
<comment type="caution">
    <text evidence="3">The sequence shown here is derived from an EMBL/GenBank/DDBJ whole genome shotgun (WGS) entry which is preliminary data.</text>
</comment>
<keyword evidence="2" id="KW-0812">Transmembrane</keyword>
<gene>
    <name evidence="3" type="ORF">ZIOFF_058241</name>
</gene>
<dbReference type="GO" id="GO:0031969">
    <property type="term" value="C:chloroplast membrane"/>
    <property type="evidence" value="ECO:0007669"/>
    <property type="project" value="TreeGrafter"/>
</dbReference>
<dbReference type="InterPro" id="IPR021788">
    <property type="entry name" value="CPP1-like"/>
</dbReference>
<organism evidence="3 4">
    <name type="scientific">Zingiber officinale</name>
    <name type="common">Ginger</name>
    <name type="synonym">Amomum zingiber</name>
    <dbReference type="NCBI Taxonomy" id="94328"/>
    <lineage>
        <taxon>Eukaryota</taxon>
        <taxon>Viridiplantae</taxon>
        <taxon>Streptophyta</taxon>
        <taxon>Embryophyta</taxon>
        <taxon>Tracheophyta</taxon>
        <taxon>Spermatophyta</taxon>
        <taxon>Magnoliopsida</taxon>
        <taxon>Liliopsida</taxon>
        <taxon>Zingiberales</taxon>
        <taxon>Zingiberaceae</taxon>
        <taxon>Zingiber</taxon>
    </lineage>
</organism>
<dbReference type="PANTHER" id="PTHR33372">
    <property type="match status" value="1"/>
</dbReference>
<accession>A0A8J5KJ53</accession>
<feature type="transmembrane region" description="Helical" evidence="2">
    <location>
        <begin position="279"/>
        <end position="300"/>
    </location>
</feature>
<keyword evidence="4" id="KW-1185">Reference proteome</keyword>
<name>A0A8J5KJ53_ZINOF</name>
<keyword evidence="2" id="KW-0472">Membrane</keyword>
<dbReference type="Proteomes" id="UP000734854">
    <property type="component" value="Unassembled WGS sequence"/>
</dbReference>
<proteinExistence type="predicted"/>
<protein>
    <submittedName>
        <fullName evidence="3">Uncharacterized protein</fullName>
    </submittedName>
</protein>
<dbReference type="EMBL" id="JACMSC010000016">
    <property type="protein sequence ID" value="KAG6481637.1"/>
    <property type="molecule type" value="Genomic_DNA"/>
</dbReference>